<sequence>MELIRYLERYFFTREQLLDRCAIELAQLAKLQAARMAPAPSYRLRLDIGCDSFFGPWAGAAAADYYAKGYVAWIGQLAGLDGEAQARALFDQRYMARLDQLRAGGIAPGAPAFASEEHLRAEWSAFLDGTYGLCTVSGLPEDIAAKEAAVTVINETAPAAATDALAKARLRTAVDLLDSVAAPFAPHEVARSSRQRYVNAMREAHRL</sequence>
<name>A0ABT2BMV5_9BURK</name>
<accession>A0ABT2BMV5</accession>
<evidence type="ECO:0000313" key="2">
    <source>
        <dbReference type="Proteomes" id="UP001205861"/>
    </source>
</evidence>
<dbReference type="Proteomes" id="UP001205861">
    <property type="component" value="Unassembled WGS sequence"/>
</dbReference>
<keyword evidence="2" id="KW-1185">Reference proteome</keyword>
<dbReference type="Pfam" id="PF19531">
    <property type="entry name" value="DUF6058"/>
    <property type="match status" value="1"/>
</dbReference>
<dbReference type="RefSeq" id="WP_258857483.1">
    <property type="nucleotide sequence ID" value="NZ_JANUGV010000005.1"/>
</dbReference>
<dbReference type="InterPro" id="IPR045694">
    <property type="entry name" value="DUF6058"/>
</dbReference>
<organism evidence="1 2">
    <name type="scientific">Massilia solisilvae</name>
    <dbReference type="NCBI Taxonomy" id="1811225"/>
    <lineage>
        <taxon>Bacteria</taxon>
        <taxon>Pseudomonadati</taxon>
        <taxon>Pseudomonadota</taxon>
        <taxon>Betaproteobacteria</taxon>
        <taxon>Burkholderiales</taxon>
        <taxon>Oxalobacteraceae</taxon>
        <taxon>Telluria group</taxon>
        <taxon>Massilia</taxon>
    </lineage>
</organism>
<gene>
    <name evidence="1" type="ORF">NX773_16935</name>
</gene>
<proteinExistence type="predicted"/>
<dbReference type="EMBL" id="JANUGV010000005">
    <property type="protein sequence ID" value="MCS0609853.1"/>
    <property type="molecule type" value="Genomic_DNA"/>
</dbReference>
<protein>
    <submittedName>
        <fullName evidence="1">DUF6058 family natural product biosynthesis protein</fullName>
    </submittedName>
</protein>
<reference evidence="1 2" key="1">
    <citation type="submission" date="2022-08" db="EMBL/GenBank/DDBJ databases">
        <title>Reclassification of Massilia species as members of the genera Telluria, Duganella, Pseudoduganella, Mokoshia gen. nov. and Zemynaea gen. nov. using orthogonal and non-orthogonal genome-based approaches.</title>
        <authorList>
            <person name="Bowman J.P."/>
        </authorList>
    </citation>
    <scope>NUCLEOTIDE SEQUENCE [LARGE SCALE GENOMIC DNA]</scope>
    <source>
        <strain evidence="1 2">JCM 31607</strain>
    </source>
</reference>
<comment type="caution">
    <text evidence="1">The sequence shown here is derived from an EMBL/GenBank/DDBJ whole genome shotgun (WGS) entry which is preliminary data.</text>
</comment>
<evidence type="ECO:0000313" key="1">
    <source>
        <dbReference type="EMBL" id="MCS0609853.1"/>
    </source>
</evidence>